<protein>
    <submittedName>
        <fullName evidence="1">DUF1641 domain-containing protein</fullName>
    </submittedName>
</protein>
<sequence>MSEVVTIPKAEYERLLNEVAELRRRIEELDDALFPIKYLLEKLPNLMADIQMFKVAAPLISMLSVMDGVDLNAMGAGMAGGMNCASKALREIAENGAPKIGLWGLLGALSDPQVQKGMGIMITLLKHLGGCMEDSLKQVSEKQ</sequence>
<gene>
    <name evidence="1" type="ORF">TU35_002330</name>
</gene>
<name>A0ACC6UZ40_9CREN</name>
<evidence type="ECO:0000313" key="2">
    <source>
        <dbReference type="Proteomes" id="UP000033636"/>
    </source>
</evidence>
<reference evidence="1" key="1">
    <citation type="submission" date="2024-07" db="EMBL/GenBank/DDBJ databases">
        <title>Metagenome and Metagenome-Assembled Genomes of Archaea from a hot spring from the geothermal field of Los Azufres, Mexico.</title>
        <authorList>
            <person name="Marin-Paredes R."/>
            <person name="Martinez-Romero E."/>
            <person name="Servin-Garciduenas L.E."/>
        </authorList>
    </citation>
    <scope>NUCLEOTIDE SEQUENCE</scope>
</reference>
<dbReference type="Proteomes" id="UP000033636">
    <property type="component" value="Unassembled WGS sequence"/>
</dbReference>
<organism evidence="1 2">
    <name type="scientific">Thermoproteus sp. AZ2</name>
    <dbReference type="NCBI Taxonomy" id="1609232"/>
    <lineage>
        <taxon>Archaea</taxon>
        <taxon>Thermoproteota</taxon>
        <taxon>Thermoprotei</taxon>
        <taxon>Thermoproteales</taxon>
        <taxon>Thermoproteaceae</taxon>
        <taxon>Thermoproteus</taxon>
    </lineage>
</organism>
<dbReference type="EMBL" id="JZWT02000004">
    <property type="protein sequence ID" value="MFB6490077.1"/>
    <property type="molecule type" value="Genomic_DNA"/>
</dbReference>
<evidence type="ECO:0000313" key="1">
    <source>
        <dbReference type="EMBL" id="MFB6490077.1"/>
    </source>
</evidence>
<proteinExistence type="predicted"/>
<accession>A0ACC6UZ40</accession>
<comment type="caution">
    <text evidence="1">The sequence shown here is derived from an EMBL/GenBank/DDBJ whole genome shotgun (WGS) entry which is preliminary data.</text>
</comment>